<protein>
    <submittedName>
        <fullName evidence="2">SCP2 domain-containing protein</fullName>
    </submittedName>
</protein>
<dbReference type="InterPro" id="IPR036527">
    <property type="entry name" value="SCP2_sterol-bd_dom_sf"/>
</dbReference>
<organism evidence="2 3">
    <name type="scientific">Undibacterium parvum</name>
    <dbReference type="NCBI Taxonomy" id="401471"/>
    <lineage>
        <taxon>Bacteria</taxon>
        <taxon>Pseudomonadati</taxon>
        <taxon>Pseudomonadota</taxon>
        <taxon>Betaproteobacteria</taxon>
        <taxon>Burkholderiales</taxon>
        <taxon>Oxalobacteraceae</taxon>
        <taxon>Undibacterium</taxon>
    </lineage>
</organism>
<dbReference type="AlphaFoldDB" id="A0A3S9HPY8"/>
<dbReference type="SUPFAM" id="SSF55718">
    <property type="entry name" value="SCP-like"/>
    <property type="match status" value="1"/>
</dbReference>
<feature type="domain" description="SCP2" evidence="1">
    <location>
        <begin position="45"/>
        <end position="128"/>
    </location>
</feature>
<name>A0A3S9HPY8_9BURK</name>
<proteinExistence type="predicted"/>
<dbReference type="InterPro" id="IPR003033">
    <property type="entry name" value="SCP2_sterol-bd_dom"/>
</dbReference>
<dbReference type="Proteomes" id="UP000275663">
    <property type="component" value="Chromosome"/>
</dbReference>
<evidence type="ECO:0000313" key="2">
    <source>
        <dbReference type="EMBL" id="AZP14182.1"/>
    </source>
</evidence>
<dbReference type="OrthoDB" id="5292463at2"/>
<dbReference type="Pfam" id="PF02036">
    <property type="entry name" value="SCP2"/>
    <property type="match status" value="1"/>
</dbReference>
<gene>
    <name evidence="2" type="ORF">EJN92_20575</name>
</gene>
<dbReference type="KEGG" id="upv:EJN92_20575"/>
<dbReference type="RefSeq" id="WP_126129543.1">
    <property type="nucleotide sequence ID" value="NZ_CP034464.1"/>
</dbReference>
<dbReference type="EMBL" id="CP034464">
    <property type="protein sequence ID" value="AZP14182.1"/>
    <property type="molecule type" value="Genomic_DNA"/>
</dbReference>
<sequence length="149" mass="16767">MQFSDFRFPLVFSQIGKHLPSPIASLPLLAMLELARQREWLIAPEALYGKSFLITIEDLGLQLRFVCDQGKFKPQMASQSSQSIADVRLSALAVDFFQLASGMEDADTLFFRRKLKIEGDTELGVAVKYWLDASERPAWLNNLASKLAN</sequence>
<dbReference type="Gene3D" id="3.30.1050.10">
    <property type="entry name" value="SCP2 sterol-binding domain"/>
    <property type="match status" value="1"/>
</dbReference>
<keyword evidence="3" id="KW-1185">Reference proteome</keyword>
<evidence type="ECO:0000259" key="1">
    <source>
        <dbReference type="Pfam" id="PF02036"/>
    </source>
</evidence>
<accession>A0A3S9HPY8</accession>
<evidence type="ECO:0000313" key="3">
    <source>
        <dbReference type="Proteomes" id="UP000275663"/>
    </source>
</evidence>
<reference evidence="2 3" key="1">
    <citation type="journal article" date="2011" name="Int. J. Syst. Evol. Microbiol.">
        <title>Description of Undibacterium oligocarboniphilum sp. nov., isolated from purified water, and Undibacterium pigrum strain CCUG 49012 as the type strain of Undibacterium parvum sp. nov., and emended descriptions of the genus Undibacterium and the species Undibacterium pigrum.</title>
        <authorList>
            <person name="Eder W."/>
            <person name="Wanner G."/>
            <person name="Ludwig W."/>
            <person name="Busse H.J."/>
            <person name="Ziemke-Kageler F."/>
            <person name="Lang E."/>
        </authorList>
    </citation>
    <scope>NUCLEOTIDE SEQUENCE [LARGE SCALE GENOMIC DNA]</scope>
    <source>
        <strain evidence="2 3">DSM 23061</strain>
    </source>
</reference>